<gene>
    <name evidence="1" type="ORF">GWP43_07115</name>
</gene>
<accession>A0A6P1Y154</accession>
<dbReference type="RefSeq" id="WP_162663582.1">
    <property type="nucleotide sequence ID" value="NZ_CP048020.1"/>
</dbReference>
<dbReference type="AlphaFoldDB" id="A0A6P1Y154"/>
<organism evidence="1 2">
    <name type="scientific">Treponema vincentii</name>
    <dbReference type="NCBI Taxonomy" id="69710"/>
    <lineage>
        <taxon>Bacteria</taxon>
        <taxon>Pseudomonadati</taxon>
        <taxon>Spirochaetota</taxon>
        <taxon>Spirochaetia</taxon>
        <taxon>Spirochaetales</taxon>
        <taxon>Treponemataceae</taxon>
        <taxon>Treponema</taxon>
    </lineage>
</organism>
<name>A0A6P1Y154_9SPIR</name>
<dbReference type="SUPFAM" id="SSF46785">
    <property type="entry name" value="Winged helix' DNA-binding domain"/>
    <property type="match status" value="1"/>
</dbReference>
<proteinExistence type="predicted"/>
<dbReference type="EMBL" id="CP048020">
    <property type="protein sequence ID" value="QHX43254.1"/>
    <property type="molecule type" value="Genomic_DNA"/>
</dbReference>
<protein>
    <submittedName>
        <fullName evidence="1">Transcriptional regulator</fullName>
    </submittedName>
</protein>
<dbReference type="InterPro" id="IPR036390">
    <property type="entry name" value="WH_DNA-bd_sf"/>
</dbReference>
<dbReference type="InterPro" id="IPR036388">
    <property type="entry name" value="WH-like_DNA-bd_sf"/>
</dbReference>
<reference evidence="1 2" key="1">
    <citation type="submission" date="2020-01" db="EMBL/GenBank/DDBJ databases">
        <title>Complete genome sequence of a human oral phylogroup 1 Treponema sp. strain ATCC 700766, originally isolated from periodontitis dental plaque.</title>
        <authorList>
            <person name="Chan Y."/>
            <person name="Huo Y.-B."/>
            <person name="Yu X.-L."/>
            <person name="Zeng H."/>
            <person name="Leung W.-K."/>
            <person name="Watt R.M."/>
        </authorList>
    </citation>
    <scope>NUCLEOTIDE SEQUENCE [LARGE SCALE GENOMIC DNA]</scope>
    <source>
        <strain evidence="1 2">OMZ 804</strain>
    </source>
</reference>
<dbReference type="Proteomes" id="UP000464374">
    <property type="component" value="Chromosome"/>
</dbReference>
<sequence>MLIRLLELLKSGKTYTIQELAELADMDAASVKAEIEYLEHTGYIKPGAIQKEETKKHNACHHHCKGCNGCG</sequence>
<dbReference type="Gene3D" id="1.10.10.10">
    <property type="entry name" value="Winged helix-like DNA-binding domain superfamily/Winged helix DNA-binding domain"/>
    <property type="match status" value="1"/>
</dbReference>
<evidence type="ECO:0000313" key="1">
    <source>
        <dbReference type="EMBL" id="QHX43254.1"/>
    </source>
</evidence>
<dbReference type="KEGG" id="trz:GWP43_07115"/>
<evidence type="ECO:0000313" key="2">
    <source>
        <dbReference type="Proteomes" id="UP000464374"/>
    </source>
</evidence>